<dbReference type="Proteomes" id="UP000029981">
    <property type="component" value="Unassembled WGS sequence"/>
</dbReference>
<organism evidence="1 2">
    <name type="scientific">Cucumis sativus</name>
    <name type="common">Cucumber</name>
    <dbReference type="NCBI Taxonomy" id="3659"/>
    <lineage>
        <taxon>Eukaryota</taxon>
        <taxon>Viridiplantae</taxon>
        <taxon>Streptophyta</taxon>
        <taxon>Embryophyta</taxon>
        <taxon>Tracheophyta</taxon>
        <taxon>Spermatophyta</taxon>
        <taxon>Magnoliopsida</taxon>
        <taxon>eudicotyledons</taxon>
        <taxon>Gunneridae</taxon>
        <taxon>Pentapetalae</taxon>
        <taxon>rosids</taxon>
        <taxon>fabids</taxon>
        <taxon>Cucurbitales</taxon>
        <taxon>Cucurbitaceae</taxon>
        <taxon>Benincaseae</taxon>
        <taxon>Cucumis</taxon>
    </lineage>
</organism>
<feature type="non-terminal residue" evidence="1">
    <location>
        <position position="120"/>
    </location>
</feature>
<reference evidence="1 2" key="3">
    <citation type="journal article" date="2010" name="BMC Genomics">
        <title>Transcriptome sequencing and comparative analysis of cucumber flowers with different sex types.</title>
        <authorList>
            <person name="Guo S."/>
            <person name="Zheng Y."/>
            <person name="Joung J.G."/>
            <person name="Liu S."/>
            <person name="Zhang Z."/>
            <person name="Crasta O.R."/>
            <person name="Sobral B.W."/>
            <person name="Xu Y."/>
            <person name="Huang S."/>
            <person name="Fei Z."/>
        </authorList>
    </citation>
    <scope>NUCLEOTIDE SEQUENCE [LARGE SCALE GENOMIC DNA]</scope>
    <source>
        <strain evidence="2">cv. 9930</strain>
        <tissue evidence="1">Leaf</tissue>
    </source>
</reference>
<reference evidence="1 2" key="4">
    <citation type="journal article" date="2011" name="BMC Genomics">
        <title>RNA-Seq improves annotation of protein-coding genes in the cucumber genome.</title>
        <authorList>
            <person name="Li Z."/>
            <person name="Zhang Z."/>
            <person name="Yan P."/>
            <person name="Huang S."/>
            <person name="Fei Z."/>
            <person name="Lin K."/>
        </authorList>
    </citation>
    <scope>NUCLEOTIDE SEQUENCE [LARGE SCALE GENOMIC DNA]</scope>
    <source>
        <strain evidence="2">cv. 9930</strain>
        <tissue evidence="1">Leaf</tissue>
    </source>
</reference>
<sequence>MAGESRGSADDGGEEIGGGWAENRGERRGETAGGYRFTRRPCFANRDGGRRLQRRKSNGAADLDWQRRSLASRWGCGRKKKMERKDRRLAAGREEEDRGVVAAGLRLAAAGREEEDRGGG</sequence>
<evidence type="ECO:0000313" key="1">
    <source>
        <dbReference type="EMBL" id="KAE8637562.1"/>
    </source>
</evidence>
<proteinExistence type="predicted"/>
<comment type="caution">
    <text evidence="1">The sequence shown here is derived from an EMBL/GenBank/DDBJ whole genome shotgun (WGS) entry which is preliminary data.</text>
</comment>
<protein>
    <submittedName>
        <fullName evidence="1">Uncharacterized protein</fullName>
    </submittedName>
</protein>
<keyword evidence="2" id="KW-1185">Reference proteome</keyword>
<gene>
    <name evidence="1" type="ORF">Csa_017660</name>
</gene>
<reference evidence="1 2" key="5">
    <citation type="journal article" date="2019" name="Gigascience">
        <title>A chromosome-scale genome assembly of cucumber (Cucumis sativus L.).</title>
        <authorList>
            <person name="Li Q."/>
            <person name="Li H."/>
            <person name="Huang W."/>
            <person name="Xu Y."/>
            <person name="Zhou Q."/>
            <person name="Wang S."/>
            <person name="Ruan J."/>
            <person name="Huang S."/>
            <person name="Zhang Z."/>
        </authorList>
    </citation>
    <scope>NUCLEOTIDE SEQUENCE [LARGE SCALE GENOMIC DNA]</scope>
    <source>
        <strain evidence="2">cv. 9930</strain>
        <tissue evidence="1">Leaf</tissue>
    </source>
</reference>
<accession>A0ACB6HCC6</accession>
<dbReference type="EMBL" id="ACHR03000008">
    <property type="protein sequence ID" value="KAE8637562.1"/>
    <property type="molecule type" value="Genomic_DNA"/>
</dbReference>
<reference evidence="1 2" key="1">
    <citation type="journal article" date="2009" name="Nat. Genet.">
        <title>The genome of the cucumber, Cucumis sativus L.</title>
        <authorList>
            <person name="Huang S."/>
            <person name="Li R."/>
            <person name="Zhang Z."/>
            <person name="Li L."/>
            <person name="Gu X."/>
            <person name="Fan W."/>
            <person name="Lucas W.J."/>
            <person name="Wang X."/>
            <person name="Xie B."/>
            <person name="Ni P."/>
            <person name="Ren Y."/>
            <person name="Zhu H."/>
            <person name="Li J."/>
            <person name="Lin K."/>
            <person name="Jin W."/>
            <person name="Fei Z."/>
            <person name="Li G."/>
            <person name="Staub J."/>
            <person name="Kilian A."/>
            <person name="van der Vossen E.A."/>
            <person name="Wu Y."/>
            <person name="Guo J."/>
            <person name="He J."/>
            <person name="Jia Z."/>
            <person name="Ren Y."/>
            <person name="Tian G."/>
            <person name="Lu Y."/>
            <person name="Ruan J."/>
            <person name="Qian W."/>
            <person name="Wang M."/>
            <person name="Huang Q."/>
            <person name="Li B."/>
            <person name="Xuan Z."/>
            <person name="Cao J."/>
            <person name="Asan"/>
            <person name="Wu Z."/>
            <person name="Zhang J."/>
            <person name="Cai Q."/>
            <person name="Bai Y."/>
            <person name="Zhao B."/>
            <person name="Han Y."/>
            <person name="Li Y."/>
            <person name="Li X."/>
            <person name="Wang S."/>
            <person name="Shi Q."/>
            <person name="Liu S."/>
            <person name="Cho W.K."/>
            <person name="Kim J.Y."/>
            <person name="Xu Y."/>
            <person name="Heller-Uszynska K."/>
            <person name="Miao H."/>
            <person name="Cheng Z."/>
            <person name="Zhang S."/>
            <person name="Wu J."/>
            <person name="Yang Y."/>
            <person name="Kang H."/>
            <person name="Li M."/>
            <person name="Liang H."/>
            <person name="Ren X."/>
            <person name="Shi Z."/>
            <person name="Wen M."/>
            <person name="Jian M."/>
            <person name="Yang H."/>
            <person name="Zhang G."/>
            <person name="Yang Z."/>
            <person name="Chen R."/>
            <person name="Liu S."/>
            <person name="Li J."/>
            <person name="Ma L."/>
            <person name="Liu H."/>
            <person name="Zhou Y."/>
            <person name="Zhao J."/>
            <person name="Fang X."/>
            <person name="Li G."/>
            <person name="Fang L."/>
            <person name="Li Y."/>
            <person name="Liu D."/>
            <person name="Zheng H."/>
            <person name="Zhang Y."/>
            <person name="Qin N."/>
            <person name="Li Z."/>
            <person name="Yang G."/>
            <person name="Yang S."/>
            <person name="Bolund L."/>
            <person name="Kristiansen K."/>
            <person name="Zheng H."/>
            <person name="Li S."/>
            <person name="Zhang X."/>
            <person name="Yang H."/>
            <person name="Wang J."/>
            <person name="Sun R."/>
            <person name="Zhang B."/>
            <person name="Jiang S."/>
            <person name="Wang J."/>
            <person name="Du Y."/>
            <person name="Li S."/>
        </authorList>
    </citation>
    <scope>NUCLEOTIDE SEQUENCE [LARGE SCALE GENOMIC DNA]</scope>
    <source>
        <strain evidence="2">cv. 9930</strain>
        <tissue evidence="1">Leaf</tissue>
    </source>
</reference>
<reference evidence="1 2" key="2">
    <citation type="journal article" date="2009" name="PLoS ONE">
        <title>An integrated genetic and cytogenetic map of the cucumber genome.</title>
        <authorList>
            <person name="Ren Y."/>
            <person name="Zhang Z."/>
            <person name="Liu J."/>
            <person name="Staub J.E."/>
            <person name="Han Y."/>
            <person name="Cheng Z."/>
            <person name="Li X."/>
            <person name="Lu J."/>
            <person name="Miao H."/>
            <person name="Kang H."/>
            <person name="Xie B."/>
            <person name="Gu X."/>
            <person name="Wang X."/>
            <person name="Du Y."/>
            <person name="Jin W."/>
            <person name="Huang S."/>
        </authorList>
    </citation>
    <scope>NUCLEOTIDE SEQUENCE [LARGE SCALE GENOMIC DNA]</scope>
    <source>
        <strain evidence="2">cv. 9930</strain>
        <tissue evidence="1">Leaf</tissue>
    </source>
</reference>
<evidence type="ECO:0000313" key="2">
    <source>
        <dbReference type="Proteomes" id="UP000029981"/>
    </source>
</evidence>
<name>A0ACB6HCC6_CUCSA</name>